<feature type="compositionally biased region" description="Low complexity" evidence="2">
    <location>
        <begin position="22"/>
        <end position="31"/>
    </location>
</feature>
<dbReference type="NCBIfam" id="NF041278">
    <property type="entry name" value="CmcJ_NvfI_EfuI"/>
    <property type="match status" value="1"/>
</dbReference>
<evidence type="ECO:0000256" key="2">
    <source>
        <dbReference type="SAM" id="MobiDB-lite"/>
    </source>
</evidence>
<organism evidence="3 4">
    <name type="scientific">Prorocentrum cordatum</name>
    <dbReference type="NCBI Taxonomy" id="2364126"/>
    <lineage>
        <taxon>Eukaryota</taxon>
        <taxon>Sar</taxon>
        <taxon>Alveolata</taxon>
        <taxon>Dinophyceae</taxon>
        <taxon>Prorocentrales</taxon>
        <taxon>Prorocentraceae</taxon>
        <taxon>Prorocentrum</taxon>
    </lineage>
</organism>
<evidence type="ECO:0000313" key="4">
    <source>
        <dbReference type="Proteomes" id="UP001189429"/>
    </source>
</evidence>
<evidence type="ECO:0000256" key="1">
    <source>
        <dbReference type="ARBA" id="ARBA00023604"/>
    </source>
</evidence>
<dbReference type="PANTHER" id="PTHR34598:SF3">
    <property type="entry name" value="OXIDOREDUCTASE AN1597"/>
    <property type="match status" value="1"/>
</dbReference>
<gene>
    <name evidence="3" type="ORF">PCOR1329_LOCUS57618</name>
</gene>
<dbReference type="InterPro" id="IPR044053">
    <property type="entry name" value="AsaB-like"/>
</dbReference>
<dbReference type="PANTHER" id="PTHR34598">
    <property type="entry name" value="BLL6449 PROTEIN"/>
    <property type="match status" value="1"/>
</dbReference>
<reference evidence="3" key="1">
    <citation type="submission" date="2023-10" db="EMBL/GenBank/DDBJ databases">
        <authorList>
            <person name="Chen Y."/>
            <person name="Shah S."/>
            <person name="Dougan E. K."/>
            <person name="Thang M."/>
            <person name="Chan C."/>
        </authorList>
    </citation>
    <scope>NUCLEOTIDE SEQUENCE [LARGE SCALE GENOMIC DNA]</scope>
</reference>
<keyword evidence="4" id="KW-1185">Reference proteome</keyword>
<evidence type="ECO:0000313" key="3">
    <source>
        <dbReference type="EMBL" id="CAK0872028.1"/>
    </source>
</evidence>
<protein>
    <submittedName>
        <fullName evidence="3">Uncharacterized protein</fullName>
    </submittedName>
</protein>
<proteinExistence type="inferred from homology"/>
<comment type="similarity">
    <text evidence="1">Belongs to the asaB hydroxylase/desaturase family.</text>
</comment>
<dbReference type="EMBL" id="CAUYUJ010017126">
    <property type="protein sequence ID" value="CAK0872028.1"/>
    <property type="molecule type" value="Genomic_DNA"/>
</dbReference>
<comment type="caution">
    <text evidence="3">The sequence shown here is derived from an EMBL/GenBank/DDBJ whole genome shotgun (WGS) entry which is preliminary data.</text>
</comment>
<accession>A0ABN9VGS7</accession>
<name>A0ABN9VGS7_9DINO</name>
<feature type="region of interest" description="Disordered" evidence="2">
    <location>
        <begin position="1"/>
        <end position="40"/>
    </location>
</feature>
<dbReference type="Proteomes" id="UP001189429">
    <property type="component" value="Unassembled WGS sequence"/>
</dbReference>
<sequence>RGAPPRPCLEGRRGPMGWRRPAASLAHAAAGGPRGGGGKRIRGAAAAELRDGGAELSRRPAPGLRSGCHIGGGAGAGDLEDVLSPTHVRVRSARGAGASLGAEGFALSAGLAPLPPGLRARDEDALAEACYDEAAALVRQCTGADVAFVYGHALREGRGGVPAEEHRGALPGPVARVHCDYTAASGHQKLQRLAAQGLLPGAALRWAAGRLRAALGLAPLAPRPPRLRRFALVNVWRSLAEGRVMAWPLAVCAAGSVDLAAHAWPYVMEWSDHGAQADGTIMVLESTGSARHEWSYYPGMTSEEALMFKVFDSVEEGEPRFVFHTAFDDPTTPQGAPPRLSAEIRVLAAWE</sequence>
<feature type="non-terminal residue" evidence="3">
    <location>
        <position position="1"/>
    </location>
</feature>